<dbReference type="Pfam" id="PF03417">
    <property type="entry name" value="AAT"/>
    <property type="match status" value="1"/>
</dbReference>
<dbReference type="NCBIfam" id="NF040521">
    <property type="entry name" value="C45_proenzyme"/>
    <property type="match status" value="1"/>
</dbReference>
<dbReference type="Proteomes" id="UP000190460">
    <property type="component" value="Unassembled WGS sequence"/>
</dbReference>
<dbReference type="InterPro" id="IPR047794">
    <property type="entry name" value="C45_proenzyme-like"/>
</dbReference>
<dbReference type="InterPro" id="IPR005079">
    <property type="entry name" value="Peptidase_C45_hydrolase"/>
</dbReference>
<gene>
    <name evidence="2" type="ORF">SAMN02745130_03513</name>
</gene>
<dbReference type="AlphaFoldDB" id="A0A1T4XV87"/>
<dbReference type="OrthoDB" id="8617387at2"/>
<dbReference type="GO" id="GO:0016787">
    <property type="term" value="F:hydrolase activity"/>
    <property type="evidence" value="ECO:0007669"/>
    <property type="project" value="UniProtKB-KW"/>
</dbReference>
<accession>A0A1T4XV87</accession>
<dbReference type="InterPro" id="IPR047801">
    <property type="entry name" value="Peptidase_C45"/>
</dbReference>
<organism evidence="2 3">
    <name type="scientific">Thiothrix eikelboomii</name>
    <dbReference type="NCBI Taxonomy" id="92487"/>
    <lineage>
        <taxon>Bacteria</taxon>
        <taxon>Pseudomonadati</taxon>
        <taxon>Pseudomonadota</taxon>
        <taxon>Gammaproteobacteria</taxon>
        <taxon>Thiotrichales</taxon>
        <taxon>Thiotrichaceae</taxon>
        <taxon>Thiothrix</taxon>
    </lineage>
</organism>
<dbReference type="STRING" id="92487.SAMN02745130_03513"/>
<dbReference type="EMBL" id="FUYB01000024">
    <property type="protein sequence ID" value="SKA93466.1"/>
    <property type="molecule type" value="Genomic_DNA"/>
</dbReference>
<evidence type="ECO:0000259" key="1">
    <source>
        <dbReference type="Pfam" id="PF03417"/>
    </source>
</evidence>
<evidence type="ECO:0000313" key="2">
    <source>
        <dbReference type="EMBL" id="SKA93466.1"/>
    </source>
</evidence>
<name>A0A1T4XV87_9GAMM</name>
<feature type="domain" description="Peptidase C45 hydrolase" evidence="1">
    <location>
        <begin position="99"/>
        <end position="304"/>
    </location>
</feature>
<evidence type="ECO:0000313" key="3">
    <source>
        <dbReference type="Proteomes" id="UP000190460"/>
    </source>
</evidence>
<proteinExistence type="predicted"/>
<dbReference type="PANTHER" id="PTHR34180">
    <property type="entry name" value="PEPTIDASE C45"/>
    <property type="match status" value="1"/>
</dbReference>
<reference evidence="2 3" key="1">
    <citation type="submission" date="2017-02" db="EMBL/GenBank/DDBJ databases">
        <authorList>
            <person name="Peterson S.W."/>
        </authorList>
    </citation>
    <scope>NUCLEOTIDE SEQUENCE [LARGE SCALE GENOMIC DNA]</scope>
    <source>
        <strain evidence="2 3">ATCC 49788</strain>
    </source>
</reference>
<dbReference type="Gene3D" id="3.60.60.10">
    <property type="entry name" value="Penicillin V Acylase, Chain A"/>
    <property type="match status" value="1"/>
</dbReference>
<keyword evidence="3" id="KW-1185">Reference proteome</keyword>
<dbReference type="RefSeq" id="WP_078923952.1">
    <property type="nucleotide sequence ID" value="NZ_FUYB01000024.1"/>
</dbReference>
<protein>
    <submittedName>
        <fullName evidence="2">Predicted choloylglycine hydrolase</fullName>
    </submittedName>
</protein>
<keyword evidence="2" id="KW-0378">Hydrolase</keyword>
<dbReference type="PANTHER" id="PTHR34180:SF1">
    <property type="entry name" value="BETA-ALANYL-DOPAMINE_CARCININE HYDROLASE"/>
    <property type="match status" value="1"/>
</dbReference>
<sequence>MKLQYGFHAMHEAWPDTQWQALFNRAWPAYQRWFLKKGIGQQPTYLQSLRQLRAYMPELLPIYERLCELAGGGDTAARFLSMYCPPPYYVSCSQAVWTKTTPFLIRNYDYHPALLEGTVMHSSWLGKPVIASGDCLWGVLDGMNSAGLVVSLAFGGRKLVGIGFGIPLILRYILETCRDLADAVAVLRHIPSHMAYNITLLDRLGEACTVLVAPDRQVQVNPLAIATNHQQLVEWPQHALATATLERESFLIQSLANAEQTAEEFIHSFLQPPLYSTQYARGFGTLYTALYRPDLGSMTLLWPHRTWQQSLEAANPAPEG</sequence>